<name>A0ABP9QQV5_9PSEU</name>
<feature type="transmembrane region" description="Helical" evidence="2">
    <location>
        <begin position="262"/>
        <end position="281"/>
    </location>
</feature>
<dbReference type="Pfam" id="PF00892">
    <property type="entry name" value="EamA"/>
    <property type="match status" value="1"/>
</dbReference>
<feature type="transmembrane region" description="Helical" evidence="2">
    <location>
        <begin position="59"/>
        <end position="76"/>
    </location>
</feature>
<feature type="transmembrane region" description="Helical" evidence="2">
    <location>
        <begin position="287"/>
        <end position="306"/>
    </location>
</feature>
<feature type="transmembrane region" description="Helical" evidence="2">
    <location>
        <begin position="113"/>
        <end position="132"/>
    </location>
</feature>
<protein>
    <submittedName>
        <fullName evidence="4">DMT family transporter</fullName>
    </submittedName>
</protein>
<sequence>MDLFIGPFLADSEPMISSARPRPSGGLATAAGLAAMGCVGGGVGVSGLLGDAPLFTSQALRYTCAAALLVAVARLLRRRLVCPRGLEWAWLAAVAATGLVLFNVALVRGSAHAAPAVLGVAVACVPIVLAVTGPIRAGRRPSPAVTAGAVVVTLGAMIVQGGGRTDAAGLGWAAVVLACEVGFTLLAEPVLRRHGPWGVSVHSCWIAAVLLGALGLTTEGASAVLTLRPVHLLAVGYLAVVLTALAFVLWYSAVVGLGSARAGLFTGVAPVAAAGMGWLLGAPAPSGLMWAGIALVGAGLAVGLRARTPAPVPV</sequence>
<evidence type="ECO:0000313" key="4">
    <source>
        <dbReference type="EMBL" id="GAA5165812.1"/>
    </source>
</evidence>
<dbReference type="SUPFAM" id="SSF103481">
    <property type="entry name" value="Multidrug resistance efflux transporter EmrE"/>
    <property type="match status" value="2"/>
</dbReference>
<feature type="transmembrane region" description="Helical" evidence="2">
    <location>
        <begin position="230"/>
        <end position="250"/>
    </location>
</feature>
<feature type="transmembrane region" description="Helical" evidence="2">
    <location>
        <begin position="199"/>
        <end position="218"/>
    </location>
</feature>
<dbReference type="Proteomes" id="UP001428817">
    <property type="component" value="Unassembled WGS sequence"/>
</dbReference>
<keyword evidence="2" id="KW-0812">Transmembrane</keyword>
<dbReference type="InterPro" id="IPR000620">
    <property type="entry name" value="EamA_dom"/>
</dbReference>
<evidence type="ECO:0000256" key="1">
    <source>
        <dbReference type="ARBA" id="ARBA00007362"/>
    </source>
</evidence>
<evidence type="ECO:0000313" key="5">
    <source>
        <dbReference type="Proteomes" id="UP001428817"/>
    </source>
</evidence>
<reference evidence="5" key="1">
    <citation type="journal article" date="2019" name="Int. J. Syst. Evol. Microbiol.">
        <title>The Global Catalogue of Microorganisms (GCM) 10K type strain sequencing project: providing services to taxonomists for standard genome sequencing and annotation.</title>
        <authorList>
            <consortium name="The Broad Institute Genomics Platform"/>
            <consortium name="The Broad Institute Genome Sequencing Center for Infectious Disease"/>
            <person name="Wu L."/>
            <person name="Ma J."/>
        </authorList>
    </citation>
    <scope>NUCLEOTIDE SEQUENCE [LARGE SCALE GENOMIC DNA]</scope>
    <source>
        <strain evidence="5">JCM 18303</strain>
    </source>
</reference>
<feature type="transmembrane region" description="Helical" evidence="2">
    <location>
        <begin position="88"/>
        <end position="107"/>
    </location>
</feature>
<keyword evidence="5" id="KW-1185">Reference proteome</keyword>
<evidence type="ECO:0000259" key="3">
    <source>
        <dbReference type="Pfam" id="PF00892"/>
    </source>
</evidence>
<feature type="transmembrane region" description="Helical" evidence="2">
    <location>
        <begin position="25"/>
        <end position="47"/>
    </location>
</feature>
<comment type="similarity">
    <text evidence="1">Belongs to the EamA transporter family.</text>
</comment>
<dbReference type="EMBL" id="BAABJP010000031">
    <property type="protein sequence ID" value="GAA5165812.1"/>
    <property type="molecule type" value="Genomic_DNA"/>
</dbReference>
<accession>A0ABP9QQV5</accession>
<keyword evidence="2" id="KW-1133">Transmembrane helix</keyword>
<gene>
    <name evidence="4" type="ORF">GCM10023321_56310</name>
</gene>
<comment type="caution">
    <text evidence="4">The sequence shown here is derived from an EMBL/GenBank/DDBJ whole genome shotgun (WGS) entry which is preliminary data.</text>
</comment>
<evidence type="ECO:0000256" key="2">
    <source>
        <dbReference type="SAM" id="Phobius"/>
    </source>
</evidence>
<proteinExistence type="inferred from homology"/>
<feature type="transmembrane region" description="Helical" evidence="2">
    <location>
        <begin position="169"/>
        <end position="187"/>
    </location>
</feature>
<dbReference type="InterPro" id="IPR037185">
    <property type="entry name" value="EmrE-like"/>
</dbReference>
<feature type="domain" description="EamA" evidence="3">
    <location>
        <begin position="169"/>
        <end position="302"/>
    </location>
</feature>
<keyword evidence="2" id="KW-0472">Membrane</keyword>
<organism evidence="4 5">
    <name type="scientific">Pseudonocardia eucalypti</name>
    <dbReference type="NCBI Taxonomy" id="648755"/>
    <lineage>
        <taxon>Bacteria</taxon>
        <taxon>Bacillati</taxon>
        <taxon>Actinomycetota</taxon>
        <taxon>Actinomycetes</taxon>
        <taxon>Pseudonocardiales</taxon>
        <taxon>Pseudonocardiaceae</taxon>
        <taxon>Pseudonocardia</taxon>
    </lineage>
</organism>
<feature type="transmembrane region" description="Helical" evidence="2">
    <location>
        <begin position="144"/>
        <end position="163"/>
    </location>
</feature>